<dbReference type="AlphaFoldDB" id="A0A0W8F7G4"/>
<dbReference type="EMBL" id="LNQE01001483">
    <property type="protein sequence ID" value="KUG16718.1"/>
    <property type="molecule type" value="Genomic_DNA"/>
</dbReference>
<proteinExistence type="predicted"/>
<reference evidence="1" key="1">
    <citation type="journal article" date="2015" name="Proc. Natl. Acad. Sci. U.S.A.">
        <title>Networks of energetic and metabolic interactions define dynamics in microbial communities.</title>
        <authorList>
            <person name="Embree M."/>
            <person name="Liu J.K."/>
            <person name="Al-Bassam M.M."/>
            <person name="Zengler K."/>
        </authorList>
    </citation>
    <scope>NUCLEOTIDE SEQUENCE</scope>
</reference>
<sequence length="59" mass="6823">MNDGKLNYPSHSSEEVVRFLADFKKRNAERKGGKKEEIKSKKLMEENLDDLIGRGEVEK</sequence>
<accession>A0A0W8F7G4</accession>
<organism evidence="1">
    <name type="scientific">hydrocarbon metagenome</name>
    <dbReference type="NCBI Taxonomy" id="938273"/>
    <lineage>
        <taxon>unclassified sequences</taxon>
        <taxon>metagenomes</taxon>
        <taxon>ecological metagenomes</taxon>
    </lineage>
</organism>
<comment type="caution">
    <text evidence="1">The sequence shown here is derived from an EMBL/GenBank/DDBJ whole genome shotgun (WGS) entry which is preliminary data.</text>
</comment>
<gene>
    <name evidence="1" type="ORF">ASZ90_013628</name>
</gene>
<name>A0A0W8F7G4_9ZZZZ</name>
<protein>
    <submittedName>
        <fullName evidence="1">Uncharacterized protein</fullName>
    </submittedName>
</protein>
<evidence type="ECO:0000313" key="1">
    <source>
        <dbReference type="EMBL" id="KUG16718.1"/>
    </source>
</evidence>